<sequence>MVDNMLNWVASLPLWQATLFLFIVVFFRAQMTFWLGKLMYKGILKTNLSKNTTRSEEKRAGIEALQKYGWPVIPLSFLTVGFQSVVQIGAGLLDWNWFKYTLVALPGYLAWGFIYAFGGLALFRSIANGSIGLLIIALIVAFLVWSIGSLLLKNLKQANNEVSSFRSFSLKSTL</sequence>
<keyword evidence="1" id="KW-1133">Transmembrane helix</keyword>
<protein>
    <recommendedName>
        <fullName evidence="4">SUF system FeS assembly protein</fullName>
    </recommendedName>
</protein>
<dbReference type="AlphaFoldDB" id="A0A514Z900"/>
<keyword evidence="3" id="KW-1185">Reference proteome</keyword>
<dbReference type="RefSeq" id="WP_142766647.1">
    <property type="nucleotide sequence ID" value="NZ_CP041356.1"/>
</dbReference>
<keyword evidence="1" id="KW-0472">Membrane</keyword>
<keyword evidence="1" id="KW-0812">Transmembrane</keyword>
<feature type="transmembrane region" description="Helical" evidence="1">
    <location>
        <begin position="130"/>
        <end position="152"/>
    </location>
</feature>
<dbReference type="Proteomes" id="UP000315128">
    <property type="component" value="Chromosome"/>
</dbReference>
<name>A0A514Z900_9LACT</name>
<gene>
    <name evidence="2" type="ORF">FLP15_07855</name>
</gene>
<feature type="transmembrane region" description="Helical" evidence="1">
    <location>
        <begin position="68"/>
        <end position="90"/>
    </location>
</feature>
<evidence type="ECO:0000256" key="1">
    <source>
        <dbReference type="SAM" id="Phobius"/>
    </source>
</evidence>
<evidence type="ECO:0000313" key="3">
    <source>
        <dbReference type="Proteomes" id="UP000315128"/>
    </source>
</evidence>
<dbReference type="KEGG" id="lack:FLP15_07855"/>
<feature type="transmembrane region" description="Helical" evidence="1">
    <location>
        <begin position="102"/>
        <end position="123"/>
    </location>
</feature>
<reference evidence="2 3" key="1">
    <citation type="submission" date="2019-07" db="EMBL/GenBank/DDBJ databases">
        <title>Genome sequencing of KACC 19320.</title>
        <authorList>
            <person name="Heo J."/>
            <person name="Kim S.-J."/>
            <person name="Kim J.-S."/>
            <person name="Hong S.-B."/>
            <person name="Kwon S.-W."/>
        </authorList>
    </citation>
    <scope>NUCLEOTIDE SEQUENCE [LARGE SCALE GENOMIC DNA]</scope>
    <source>
        <strain evidence="2 3">KACC 19320</strain>
    </source>
</reference>
<dbReference type="OrthoDB" id="3426404at2"/>
<feature type="transmembrane region" description="Helical" evidence="1">
    <location>
        <begin position="12"/>
        <end position="35"/>
    </location>
</feature>
<evidence type="ECO:0000313" key="2">
    <source>
        <dbReference type="EMBL" id="QDK71081.1"/>
    </source>
</evidence>
<proteinExistence type="predicted"/>
<organism evidence="2 3">
    <name type="scientific">Lactococcus protaetiae</name>
    <dbReference type="NCBI Taxonomy" id="2592653"/>
    <lineage>
        <taxon>Bacteria</taxon>
        <taxon>Bacillati</taxon>
        <taxon>Bacillota</taxon>
        <taxon>Bacilli</taxon>
        <taxon>Lactobacillales</taxon>
        <taxon>Streptococcaceae</taxon>
        <taxon>Lactococcus</taxon>
    </lineage>
</organism>
<dbReference type="EMBL" id="CP041356">
    <property type="protein sequence ID" value="QDK71081.1"/>
    <property type="molecule type" value="Genomic_DNA"/>
</dbReference>
<evidence type="ECO:0008006" key="4">
    <source>
        <dbReference type="Google" id="ProtNLM"/>
    </source>
</evidence>
<accession>A0A514Z900</accession>